<keyword evidence="3" id="KW-1185">Reference proteome</keyword>
<evidence type="ECO:0000256" key="1">
    <source>
        <dbReference type="SAM" id="Phobius"/>
    </source>
</evidence>
<reference evidence="2 3" key="1">
    <citation type="submission" date="2021-03" db="EMBL/GenBank/DDBJ databases">
        <title>Genomic Encyclopedia of Type Strains, Phase IV (KMG-IV): sequencing the most valuable type-strain genomes for metagenomic binning, comparative biology and taxonomic classification.</title>
        <authorList>
            <person name="Goeker M."/>
        </authorList>
    </citation>
    <scope>NUCLEOTIDE SEQUENCE [LARGE SCALE GENOMIC DNA]</scope>
    <source>
        <strain evidence="2 3">DSM 101953</strain>
    </source>
</reference>
<keyword evidence="1" id="KW-0812">Transmembrane</keyword>
<feature type="transmembrane region" description="Helical" evidence="1">
    <location>
        <begin position="257"/>
        <end position="278"/>
    </location>
</feature>
<feature type="transmembrane region" description="Helical" evidence="1">
    <location>
        <begin position="21"/>
        <end position="44"/>
    </location>
</feature>
<dbReference type="EMBL" id="JAGGLV010000014">
    <property type="protein sequence ID" value="MBP2113989.1"/>
    <property type="molecule type" value="Genomic_DNA"/>
</dbReference>
<accession>A0ABS4NVB1</accession>
<feature type="transmembrane region" description="Helical" evidence="1">
    <location>
        <begin position="124"/>
        <end position="145"/>
    </location>
</feature>
<organism evidence="2 3">
    <name type="scientific">Paenibacillus silagei</name>
    <dbReference type="NCBI Taxonomy" id="1670801"/>
    <lineage>
        <taxon>Bacteria</taxon>
        <taxon>Bacillati</taxon>
        <taxon>Bacillota</taxon>
        <taxon>Bacilli</taxon>
        <taxon>Bacillales</taxon>
        <taxon>Paenibacillaceae</taxon>
        <taxon>Paenibacillus</taxon>
    </lineage>
</organism>
<sequence>MHTMFNELMTSAVSIYRREKGLVMLGGLGFVIAGCAAVFMFFQGAVVLPEGNIENVFSFAAALGIFLLSIAAILPFAGFTTRMRKVIRRLFIAAASYSYVIETLQNFRGFNPRFSKAGGLVDTLGGALFGVVSLSFVIGGILLAVQFLKMKTPSSRPVLINGIRYALLAVFIANLAGLIMMSLQGRFIGAGGNYIVLHGIGLHSLQTLLLPAWLLEHSNLGSGKQRLLLHTGCIAWLIAILVIAVQTSLGRSMFEISLFPILALLCLLVWLLTVISALRFNKR</sequence>
<proteinExistence type="predicted"/>
<keyword evidence="1" id="KW-1133">Transmembrane helix</keyword>
<evidence type="ECO:0000313" key="2">
    <source>
        <dbReference type="EMBL" id="MBP2113989.1"/>
    </source>
</evidence>
<protein>
    <submittedName>
        <fullName evidence="2">Glucan phosphoethanolaminetransferase (Alkaline phosphatase superfamily)</fullName>
    </submittedName>
</protein>
<comment type="caution">
    <text evidence="2">The sequence shown here is derived from an EMBL/GenBank/DDBJ whole genome shotgun (WGS) entry which is preliminary data.</text>
</comment>
<gene>
    <name evidence="2" type="ORF">J2Z70_004150</name>
</gene>
<feature type="transmembrane region" description="Helical" evidence="1">
    <location>
        <begin position="227"/>
        <end position="245"/>
    </location>
</feature>
<name>A0ABS4NVB1_9BACL</name>
<feature type="transmembrane region" description="Helical" evidence="1">
    <location>
        <begin position="195"/>
        <end position="215"/>
    </location>
</feature>
<evidence type="ECO:0000313" key="3">
    <source>
        <dbReference type="Proteomes" id="UP000773462"/>
    </source>
</evidence>
<feature type="transmembrane region" description="Helical" evidence="1">
    <location>
        <begin position="56"/>
        <end position="79"/>
    </location>
</feature>
<keyword evidence="1" id="KW-0472">Membrane</keyword>
<feature type="transmembrane region" description="Helical" evidence="1">
    <location>
        <begin position="86"/>
        <end position="104"/>
    </location>
</feature>
<feature type="transmembrane region" description="Helical" evidence="1">
    <location>
        <begin position="165"/>
        <end position="183"/>
    </location>
</feature>
<dbReference type="Proteomes" id="UP000773462">
    <property type="component" value="Unassembled WGS sequence"/>
</dbReference>